<evidence type="ECO:0000313" key="1">
    <source>
        <dbReference type="EMBL" id="CAB5375056.1"/>
    </source>
</evidence>
<gene>
    <name evidence="1" type="ORF">CHRIB12_LOCUS14694</name>
</gene>
<protein>
    <submittedName>
        <fullName evidence="1">Uncharacterized protein</fullName>
    </submittedName>
</protein>
<reference evidence="1" key="1">
    <citation type="submission" date="2020-05" db="EMBL/GenBank/DDBJ databases">
        <authorList>
            <person name="Rincon C."/>
            <person name="Sanders R I."/>
            <person name="Robbins C."/>
            <person name="Chaturvedi A."/>
        </authorList>
    </citation>
    <scope>NUCLEOTIDE SEQUENCE</scope>
    <source>
        <strain evidence="1">CHB12</strain>
    </source>
</reference>
<dbReference type="EMBL" id="CAGKOT010000034">
    <property type="protein sequence ID" value="CAB5375056.1"/>
    <property type="molecule type" value="Genomic_DNA"/>
</dbReference>
<dbReference type="OrthoDB" id="10341869at2759"/>
<dbReference type="AlphaFoldDB" id="A0A915ZG83"/>
<comment type="caution">
    <text evidence="1">The sequence shown here is derived from an EMBL/GenBank/DDBJ whole genome shotgun (WGS) entry which is preliminary data.</text>
</comment>
<proteinExistence type="predicted"/>
<sequence>MEEPIKVASVILWLHDDKGIVHGFLTNIKFIGLYQKCWEELDKRPKFSQVNSALNSIDPENNKASSVPYSKGSEESLFLLQKLRNNRQNLMSSDDICFLWRKLKKMMPDVA</sequence>
<organism evidence="1 2">
    <name type="scientific">Rhizophagus irregularis</name>
    <dbReference type="NCBI Taxonomy" id="588596"/>
    <lineage>
        <taxon>Eukaryota</taxon>
        <taxon>Fungi</taxon>
        <taxon>Fungi incertae sedis</taxon>
        <taxon>Mucoromycota</taxon>
        <taxon>Glomeromycotina</taxon>
        <taxon>Glomeromycetes</taxon>
        <taxon>Glomerales</taxon>
        <taxon>Glomeraceae</taxon>
        <taxon>Rhizophagus</taxon>
    </lineage>
</organism>
<accession>A0A915ZG83</accession>
<dbReference type="Proteomes" id="UP000684084">
    <property type="component" value="Unassembled WGS sequence"/>
</dbReference>
<evidence type="ECO:0000313" key="2">
    <source>
        <dbReference type="Proteomes" id="UP000684084"/>
    </source>
</evidence>
<name>A0A915ZG83_9GLOM</name>